<comment type="caution">
    <text evidence="2">The sequence shown here is derived from an EMBL/GenBank/DDBJ whole genome shotgun (WGS) entry which is preliminary data.</text>
</comment>
<dbReference type="InterPro" id="IPR036388">
    <property type="entry name" value="WH-like_DNA-bd_sf"/>
</dbReference>
<dbReference type="PANTHER" id="PTHR18964">
    <property type="entry name" value="ROK (REPRESSOR, ORF, KINASE) FAMILY"/>
    <property type="match status" value="1"/>
</dbReference>
<protein>
    <submittedName>
        <fullName evidence="2">Transcriptional regulator</fullName>
    </submittedName>
</protein>
<dbReference type="EMBL" id="BJFL01000022">
    <property type="protein sequence ID" value="GDY32250.1"/>
    <property type="molecule type" value="Genomic_DNA"/>
</dbReference>
<gene>
    <name evidence="2" type="ORF">GTS_38830</name>
</gene>
<reference evidence="3" key="1">
    <citation type="submission" date="2019-04" db="EMBL/GenBank/DDBJ databases">
        <title>Draft genome sequence of Pseudonocardiaceae bacterium SL3-2-4.</title>
        <authorList>
            <person name="Ningsih F."/>
            <person name="Yokota A."/>
            <person name="Sakai Y."/>
            <person name="Nanatani K."/>
            <person name="Yabe S."/>
            <person name="Oetari A."/>
            <person name="Sjamsuridzal W."/>
        </authorList>
    </citation>
    <scope>NUCLEOTIDE SEQUENCE [LARGE SCALE GENOMIC DNA]</scope>
    <source>
        <strain evidence="3">SL3-2-4</strain>
    </source>
</reference>
<accession>A0A4D4JB66</accession>
<dbReference type="InterPro" id="IPR036390">
    <property type="entry name" value="WH_DNA-bd_sf"/>
</dbReference>
<name>A0A4D4JB66_9PSEU</name>
<dbReference type="Pfam" id="PF00480">
    <property type="entry name" value="ROK"/>
    <property type="match status" value="1"/>
</dbReference>
<dbReference type="Gene3D" id="3.30.420.40">
    <property type="match status" value="2"/>
</dbReference>
<dbReference type="Proteomes" id="UP000298860">
    <property type="component" value="Unassembled WGS sequence"/>
</dbReference>
<dbReference type="SUPFAM" id="SSF53067">
    <property type="entry name" value="Actin-like ATPase domain"/>
    <property type="match status" value="1"/>
</dbReference>
<comment type="similarity">
    <text evidence="1">Belongs to the ROK (NagC/XylR) family.</text>
</comment>
<dbReference type="PANTHER" id="PTHR18964:SF173">
    <property type="entry name" value="GLUCOKINASE"/>
    <property type="match status" value="1"/>
</dbReference>
<dbReference type="PROSITE" id="PS01125">
    <property type="entry name" value="ROK"/>
    <property type="match status" value="1"/>
</dbReference>
<dbReference type="AlphaFoldDB" id="A0A4D4JB66"/>
<proteinExistence type="inferred from homology"/>
<evidence type="ECO:0000256" key="1">
    <source>
        <dbReference type="ARBA" id="ARBA00006479"/>
    </source>
</evidence>
<dbReference type="SUPFAM" id="SSF46785">
    <property type="entry name" value="Winged helix' DNA-binding domain"/>
    <property type="match status" value="1"/>
</dbReference>
<dbReference type="OrthoDB" id="4083144at2"/>
<dbReference type="RefSeq" id="WP_137815279.1">
    <property type="nucleotide sequence ID" value="NZ_BJFL01000022.1"/>
</dbReference>
<evidence type="ECO:0000313" key="2">
    <source>
        <dbReference type="EMBL" id="GDY32250.1"/>
    </source>
</evidence>
<organism evidence="2 3">
    <name type="scientific">Gandjariella thermophila</name>
    <dbReference type="NCBI Taxonomy" id="1931992"/>
    <lineage>
        <taxon>Bacteria</taxon>
        <taxon>Bacillati</taxon>
        <taxon>Actinomycetota</taxon>
        <taxon>Actinomycetes</taxon>
        <taxon>Pseudonocardiales</taxon>
        <taxon>Pseudonocardiaceae</taxon>
        <taxon>Gandjariella</taxon>
    </lineage>
</organism>
<evidence type="ECO:0000313" key="3">
    <source>
        <dbReference type="Proteomes" id="UP000298860"/>
    </source>
</evidence>
<dbReference type="Pfam" id="PF13412">
    <property type="entry name" value="HTH_24"/>
    <property type="match status" value="1"/>
</dbReference>
<dbReference type="InterPro" id="IPR000600">
    <property type="entry name" value="ROK"/>
</dbReference>
<dbReference type="Gene3D" id="1.10.10.10">
    <property type="entry name" value="Winged helix-like DNA-binding domain superfamily/Winged helix DNA-binding domain"/>
    <property type="match status" value="1"/>
</dbReference>
<dbReference type="InterPro" id="IPR049874">
    <property type="entry name" value="ROK_cs"/>
</dbReference>
<sequence length="413" mass="42350">MTDTTPTTGPSGPGGANLRALRDHNSGLLLDLVRDSGELSRAELAERSGLTAQAVSKIVARLIGDGVLAESGRAAPSVGKPRTLLRLVPEARLALGAHLDRDELRLVLVDLAGRIVRSRRVRLRTPPRPATAIARIAGEAHDLVSAGGVSTDRVLGLGVGAPGPLDHRAGVVSGATNLPGWHEVPLRDRLAEATGFPVAVDKDTNAAVVAECWRRGERFRDAVLVYLGTGVGAGLVLDGRVHRGSRTNAGEFGHTTLVAGGPRCACGRRGCVEAVCGPGAVVARLARLRGSDPVPQAEVLRRFAEACAAARNGDRVAGAELVRAARLFGVAVVDLVNLLDVDQVVLGGRAVGPAGEPLLAGLRRALAGQARPVGRAPVEVSVSDLGEDLVAAGAAMLVLAGLSGRRLGAALAG</sequence>
<keyword evidence="3" id="KW-1185">Reference proteome</keyword>
<dbReference type="InterPro" id="IPR043129">
    <property type="entry name" value="ATPase_NBD"/>
</dbReference>